<keyword evidence="1" id="KW-1133">Transmembrane helix</keyword>
<evidence type="ECO:0000256" key="1">
    <source>
        <dbReference type="SAM" id="Phobius"/>
    </source>
</evidence>
<dbReference type="AlphaFoldDB" id="A0A645EAY9"/>
<reference evidence="2" key="1">
    <citation type="submission" date="2019-08" db="EMBL/GenBank/DDBJ databases">
        <authorList>
            <person name="Kucharzyk K."/>
            <person name="Murdoch R.W."/>
            <person name="Higgins S."/>
            <person name="Loffler F."/>
        </authorList>
    </citation>
    <scope>NUCLEOTIDE SEQUENCE</scope>
</reference>
<protein>
    <submittedName>
        <fullName evidence="2">Uncharacterized protein</fullName>
    </submittedName>
</protein>
<keyword evidence="1" id="KW-0472">Membrane</keyword>
<accession>A0A645EAY9</accession>
<dbReference type="EMBL" id="VSSQ01044031">
    <property type="protein sequence ID" value="MPM97812.1"/>
    <property type="molecule type" value="Genomic_DNA"/>
</dbReference>
<organism evidence="2">
    <name type="scientific">bioreactor metagenome</name>
    <dbReference type="NCBI Taxonomy" id="1076179"/>
    <lineage>
        <taxon>unclassified sequences</taxon>
        <taxon>metagenomes</taxon>
        <taxon>ecological metagenomes</taxon>
    </lineage>
</organism>
<name>A0A645EAY9_9ZZZZ</name>
<proteinExistence type="predicted"/>
<gene>
    <name evidence="2" type="ORF">SDC9_144992</name>
</gene>
<sequence length="37" mass="4265">MEFLSAISSFAFTFLEDIFPTILSMSYMLFKDSFISS</sequence>
<comment type="caution">
    <text evidence="2">The sequence shown here is derived from an EMBL/GenBank/DDBJ whole genome shotgun (WGS) entry which is preliminary data.</text>
</comment>
<evidence type="ECO:0000313" key="2">
    <source>
        <dbReference type="EMBL" id="MPM97812.1"/>
    </source>
</evidence>
<feature type="transmembrane region" description="Helical" evidence="1">
    <location>
        <begin position="6"/>
        <end position="30"/>
    </location>
</feature>
<keyword evidence="1" id="KW-0812">Transmembrane</keyword>